<gene>
    <name evidence="1" type="ordered locus">Dda3937_02161</name>
</gene>
<dbReference type="KEGG" id="ddd:Dda3937_02161"/>
<protein>
    <submittedName>
        <fullName evidence="1">Uncharacterized protein</fullName>
    </submittedName>
</protein>
<sequence length="86" mass="9621">MNNGAGATARKNRQDYRVFIRPAIGRSDAQTIIESLAQGISDYLDISNEISLFKGLKESIKQAVSTVMTPAYSAKPYRHDKKKKFN</sequence>
<dbReference type="OrthoDB" id="9805913at2"/>
<reference evidence="1 2" key="1">
    <citation type="journal article" date="2011" name="J. Bacteriol.">
        <title>Genome sequence of the plant-pathogenic bacterium Dickeya dadantii 3937.</title>
        <authorList>
            <person name="Glasner J.D."/>
            <person name="Yang C.H."/>
            <person name="Reverchon S."/>
            <person name="Hugouvieux-Cotte-Pattat N."/>
            <person name="Condemine G."/>
            <person name="Bohin J.P."/>
            <person name="Van Gijsegem F."/>
            <person name="Yang S."/>
            <person name="Franza T."/>
            <person name="Expert D."/>
            <person name="Plunkett G. III"/>
            <person name="San Francisco M.J."/>
            <person name="Charkowski A.O."/>
            <person name="Py B."/>
            <person name="Bell K."/>
            <person name="Rauscher L."/>
            <person name="Rodriguez-Palenzuela P."/>
            <person name="Toussaint A."/>
            <person name="Holeva M.C."/>
            <person name="He S.Y."/>
            <person name="Douet V."/>
            <person name="Boccara M."/>
            <person name="Blanco C."/>
            <person name="Toth I."/>
            <person name="Anderson B.D."/>
            <person name="Biehl B.S."/>
            <person name="Mau B."/>
            <person name="Flynn S.M."/>
            <person name="Barras F."/>
            <person name="Lindeberg M."/>
            <person name="Birch P.R."/>
            <person name="Tsuyumu S."/>
            <person name="Shi X."/>
            <person name="Hibbing M."/>
            <person name="Yap M.N."/>
            <person name="Carpentier M."/>
            <person name="Dassa E."/>
            <person name="Umehara M."/>
            <person name="Kim J.F."/>
            <person name="Rusch M."/>
            <person name="Soni P."/>
            <person name="Mayhew G.F."/>
            <person name="Fouts D.E."/>
            <person name="Gill S.R."/>
            <person name="Blattner F.R."/>
            <person name="Keen N.T."/>
            <person name="Perna N.T."/>
        </authorList>
    </citation>
    <scope>NUCLEOTIDE SEQUENCE [LARGE SCALE GENOMIC DNA]</scope>
    <source>
        <strain evidence="1 2">3937</strain>
    </source>
</reference>
<dbReference type="PATRIC" id="fig|198628.6.peg.3962"/>
<dbReference type="RefSeq" id="WP_013319640.1">
    <property type="nucleotide sequence ID" value="NC_014500.1"/>
</dbReference>
<evidence type="ECO:0000313" key="1">
    <source>
        <dbReference type="EMBL" id="ADN00222.1"/>
    </source>
</evidence>
<dbReference type="HOGENOM" id="CLU_2492862_0_0_6"/>
<dbReference type="AlphaFoldDB" id="E0SI13"/>
<keyword evidence="2" id="KW-1185">Reference proteome</keyword>
<proteinExistence type="predicted"/>
<dbReference type="EMBL" id="CP002038">
    <property type="protein sequence ID" value="ADN00222.1"/>
    <property type="molecule type" value="Genomic_DNA"/>
</dbReference>
<dbReference type="Proteomes" id="UP000006859">
    <property type="component" value="Chromosome"/>
</dbReference>
<dbReference type="STRING" id="198628.Dda3937_02161"/>
<name>E0SI13_DICD3</name>
<accession>E0SI13</accession>
<organism evidence="1 2">
    <name type="scientific">Dickeya dadantii (strain 3937)</name>
    <name type="common">Erwinia chrysanthemi (strain 3937)</name>
    <dbReference type="NCBI Taxonomy" id="198628"/>
    <lineage>
        <taxon>Bacteria</taxon>
        <taxon>Pseudomonadati</taxon>
        <taxon>Pseudomonadota</taxon>
        <taxon>Gammaproteobacteria</taxon>
        <taxon>Enterobacterales</taxon>
        <taxon>Pectobacteriaceae</taxon>
        <taxon>Dickeya</taxon>
    </lineage>
</organism>
<evidence type="ECO:0000313" key="2">
    <source>
        <dbReference type="Proteomes" id="UP000006859"/>
    </source>
</evidence>